<reference evidence="1 2" key="1">
    <citation type="journal article" date="2016" name="Nat. Commun.">
        <title>Thousands of microbial genomes shed light on interconnected biogeochemical processes in an aquifer system.</title>
        <authorList>
            <person name="Anantharaman K."/>
            <person name="Brown C.T."/>
            <person name="Hug L.A."/>
            <person name="Sharon I."/>
            <person name="Castelle C.J."/>
            <person name="Probst A.J."/>
            <person name="Thomas B.C."/>
            <person name="Singh A."/>
            <person name="Wilkins M.J."/>
            <person name="Karaoz U."/>
            <person name="Brodie E.L."/>
            <person name="Williams K.H."/>
            <person name="Hubbard S.S."/>
            <person name="Banfield J.F."/>
        </authorList>
    </citation>
    <scope>NUCLEOTIDE SEQUENCE [LARGE SCALE GENOMIC DNA]</scope>
</reference>
<organism evidence="1 2">
    <name type="scientific">Candidatus Roizmanbacteria bacterium RIFCSPHIGHO2_02_FULL_38_11</name>
    <dbReference type="NCBI Taxonomy" id="1802039"/>
    <lineage>
        <taxon>Bacteria</taxon>
        <taxon>Candidatus Roizmaniibacteriota</taxon>
    </lineage>
</organism>
<protein>
    <submittedName>
        <fullName evidence="1">Uncharacterized protein</fullName>
    </submittedName>
</protein>
<proteinExistence type="predicted"/>
<evidence type="ECO:0000313" key="2">
    <source>
        <dbReference type="Proteomes" id="UP000177913"/>
    </source>
</evidence>
<accession>A0A1F7H3P9</accession>
<comment type="caution">
    <text evidence="1">The sequence shown here is derived from an EMBL/GenBank/DDBJ whole genome shotgun (WGS) entry which is preliminary data.</text>
</comment>
<evidence type="ECO:0000313" key="1">
    <source>
        <dbReference type="EMBL" id="OGK25506.1"/>
    </source>
</evidence>
<dbReference type="Proteomes" id="UP000177913">
    <property type="component" value="Unassembled WGS sequence"/>
</dbReference>
<dbReference type="EMBL" id="MFZO01000007">
    <property type="protein sequence ID" value="OGK25506.1"/>
    <property type="molecule type" value="Genomic_DNA"/>
</dbReference>
<gene>
    <name evidence="1" type="ORF">A3C25_00160</name>
</gene>
<name>A0A1F7H3P9_9BACT</name>
<dbReference type="AlphaFoldDB" id="A0A1F7H3P9"/>
<sequence>MGSLELNNDESSFLKSQVQTLVDLNVPTDILNRAESIVSLTKESLGIVGEGYALLGRKPKVDKLHYVEWEERVSNGQIFGEPGRVEFGDDGKTIRCHLCGGWFLQLTNTHLQAHGLESAKEYRELLGLNSNQGLISPKSGDKRSEISITRDTAQYLIDERGGFTGGPDPRRKGKRRLQTRLEIGDRYEDLRKKGTLRSYRSGDDPRIRHLVGGGFSVYEKSYYFGIGAKEVKILSIDDKEIVVKGIINGEEVTKTYRRKK</sequence>